<protein>
    <recommendedName>
        <fullName evidence="3">Oligogalacturonate lyase domain-containing protein</fullName>
    </recommendedName>
</protein>
<proteinExistence type="predicted"/>
<reference evidence="1 2" key="1">
    <citation type="journal article" date="2016" name="Nat. Commun.">
        <title>Thousands of microbial genomes shed light on interconnected biogeochemical processes in an aquifer system.</title>
        <authorList>
            <person name="Anantharaman K."/>
            <person name="Brown C.T."/>
            <person name="Hug L.A."/>
            <person name="Sharon I."/>
            <person name="Castelle C.J."/>
            <person name="Probst A.J."/>
            <person name="Thomas B.C."/>
            <person name="Singh A."/>
            <person name="Wilkins M.J."/>
            <person name="Karaoz U."/>
            <person name="Brodie E.L."/>
            <person name="Williams K.H."/>
            <person name="Hubbard S.S."/>
            <person name="Banfield J.F."/>
        </authorList>
    </citation>
    <scope>NUCLEOTIDE SEQUENCE [LARGE SCALE GENOMIC DNA]</scope>
    <source>
        <strain evidence="2">RIFCSPLOWO2_12_FULL_64_10</strain>
    </source>
</reference>
<evidence type="ECO:0000313" key="2">
    <source>
        <dbReference type="Proteomes" id="UP000178606"/>
    </source>
</evidence>
<accession>A0A1F6CAK7</accession>
<name>A0A1F6CAK7_HANXR</name>
<dbReference type="Gene3D" id="2.130.10.10">
    <property type="entry name" value="YVTN repeat-like/Quinoprotein amine dehydrogenase"/>
    <property type="match status" value="2"/>
</dbReference>
<dbReference type="SUPFAM" id="SSF82171">
    <property type="entry name" value="DPP6 N-terminal domain-like"/>
    <property type="match status" value="1"/>
</dbReference>
<evidence type="ECO:0008006" key="3">
    <source>
        <dbReference type="Google" id="ProtNLM"/>
    </source>
</evidence>
<organism evidence="1 2">
    <name type="scientific">Handelsmanbacteria sp. (strain RIFCSPLOWO2_12_FULL_64_10)</name>
    <dbReference type="NCBI Taxonomy" id="1817868"/>
    <lineage>
        <taxon>Bacteria</taxon>
        <taxon>Candidatus Handelsmaniibacteriota</taxon>
    </lineage>
</organism>
<dbReference type="InterPro" id="IPR015943">
    <property type="entry name" value="WD40/YVTN_repeat-like_dom_sf"/>
</dbReference>
<dbReference type="Pfam" id="PF07676">
    <property type="entry name" value="PD40"/>
    <property type="match status" value="1"/>
</dbReference>
<dbReference type="Proteomes" id="UP000178606">
    <property type="component" value="Unassembled WGS sequence"/>
</dbReference>
<comment type="caution">
    <text evidence="1">The sequence shown here is derived from an EMBL/GenBank/DDBJ whole genome shotgun (WGS) entry which is preliminary data.</text>
</comment>
<dbReference type="EMBL" id="MFKF01000352">
    <property type="protein sequence ID" value="OGG45967.1"/>
    <property type="molecule type" value="Genomic_DNA"/>
</dbReference>
<dbReference type="InterPro" id="IPR011659">
    <property type="entry name" value="WD40"/>
</dbReference>
<dbReference type="AlphaFoldDB" id="A0A1F6CAK7"/>
<evidence type="ECO:0000313" key="1">
    <source>
        <dbReference type="EMBL" id="OGG45967.1"/>
    </source>
</evidence>
<gene>
    <name evidence="1" type="ORF">A3F84_01195</name>
</gene>
<sequence length="402" mass="43890">MSEGSPEGLEVIQLTTEAGVPSSHVYMEAQVFTPDSRRLVLHRSAHPHGSDRCDPQHRYLICDIEDGRRLTPITEEVGTTAPSVSPDGRVLYYFINQTEPGGGRLVLKRVGMDGTGRDTVVVVDGPIPGTRFRPSHPYPLSTISSDGKRLAISAFLGDGKAEGAPWGLLVFDLEQATVNLVIHGQSWCNMHPQYSRSLDAEASHDILIQENHGNVCDALGRVTKLTGGEGADIHVLRDDGSNLRDLPWGRDGNEFCQGHQCWRGRGSRAITSTSTRQPNERQLIEGVAVPHVGHLGLRTPGGARNDLSRTFSNPDFYHFATDIAGRRLITDSGAGSGGGVYLADLPEGETGPLERIRFLLHSRSSWQKTTHIHPFLSPDGSMGFFNSDESGILQAYMVRGWE</sequence>